<dbReference type="HOGENOM" id="CLU_3334145_0_0_9"/>
<protein>
    <submittedName>
        <fullName evidence="1">Uncharacterized protein</fullName>
    </submittedName>
</protein>
<comment type="caution">
    <text evidence="1">The sequence shown here is derived from an EMBL/GenBank/DDBJ whole genome shotgun (WGS) entry which is preliminary data.</text>
</comment>
<reference evidence="1" key="1">
    <citation type="submission" date="2013-03" db="EMBL/GenBank/DDBJ databases">
        <title>Draft genome sequence of the hydrogen-ethanol-producing anaerobic alkalithermophilic Caloramator celere.</title>
        <authorList>
            <person name="Ciranna A."/>
            <person name="Larjo A."/>
            <person name="Kivisto A."/>
            <person name="Santala V."/>
            <person name="Roos C."/>
            <person name="Karp M."/>
        </authorList>
    </citation>
    <scope>NUCLEOTIDE SEQUENCE [LARGE SCALE GENOMIC DNA]</scope>
    <source>
        <strain evidence="1">DSM 8682</strain>
    </source>
</reference>
<sequence length="38" mass="4653">MLMLTYSYNNIPKYKIEKMARELGMVYPDEVKSYFEKK</sequence>
<evidence type="ECO:0000313" key="1">
    <source>
        <dbReference type="EMBL" id="CDF58000.1"/>
    </source>
</evidence>
<gene>
    <name evidence="1" type="ORF">TCEL_01914</name>
</gene>
<accession>R7RRX2</accession>
<keyword evidence="2" id="KW-1185">Reference proteome</keyword>
<dbReference type="AlphaFoldDB" id="R7RRX2"/>
<proteinExistence type="predicted"/>
<evidence type="ECO:0000313" key="2">
    <source>
        <dbReference type="Proteomes" id="UP000014923"/>
    </source>
</evidence>
<dbReference type="EMBL" id="CAVN010000093">
    <property type="protein sequence ID" value="CDF58000.1"/>
    <property type="molecule type" value="Genomic_DNA"/>
</dbReference>
<dbReference type="Proteomes" id="UP000014923">
    <property type="component" value="Unassembled WGS sequence"/>
</dbReference>
<organism evidence="1 2">
    <name type="scientific">Thermobrachium celere DSM 8682</name>
    <dbReference type="NCBI Taxonomy" id="941824"/>
    <lineage>
        <taxon>Bacteria</taxon>
        <taxon>Bacillati</taxon>
        <taxon>Bacillota</taxon>
        <taxon>Clostridia</taxon>
        <taxon>Eubacteriales</taxon>
        <taxon>Clostridiaceae</taxon>
        <taxon>Thermobrachium</taxon>
    </lineage>
</organism>
<dbReference type="eggNOG" id="ENOG502ZTIM">
    <property type="taxonomic scope" value="Bacteria"/>
</dbReference>
<name>R7RRX2_9CLOT</name>